<keyword evidence="4" id="KW-1185">Reference proteome</keyword>
<evidence type="ECO:0000313" key="4">
    <source>
        <dbReference type="Proteomes" id="UP001216638"/>
    </source>
</evidence>
<protein>
    <recommendedName>
        <fullName evidence="2">GLTSCR protein conserved domain-containing protein</fullName>
    </recommendedName>
</protein>
<feature type="compositionally biased region" description="Pro residues" evidence="1">
    <location>
        <begin position="419"/>
        <end position="445"/>
    </location>
</feature>
<gene>
    <name evidence="3" type="ORF">MBRA1_000555</name>
</gene>
<proteinExistence type="predicted"/>
<dbReference type="Pfam" id="PF15249">
    <property type="entry name" value="GLTSCR1"/>
    <property type="match status" value="1"/>
</dbReference>
<evidence type="ECO:0000313" key="3">
    <source>
        <dbReference type="EMBL" id="WFC93929.1"/>
    </source>
</evidence>
<name>A0AAF0IMD4_9BASI</name>
<reference evidence="3" key="1">
    <citation type="submission" date="2023-03" db="EMBL/GenBank/DDBJ databases">
        <title>Mating type loci evolution in Malassezia.</title>
        <authorList>
            <person name="Coelho M.A."/>
        </authorList>
    </citation>
    <scope>NUCLEOTIDE SEQUENCE</scope>
    <source>
        <strain evidence="3">CBS 14135</strain>
    </source>
</reference>
<dbReference type="InterPro" id="IPR015671">
    <property type="entry name" value="GSCR1_dom"/>
</dbReference>
<feature type="compositionally biased region" description="Pro residues" evidence="1">
    <location>
        <begin position="1"/>
        <end position="21"/>
    </location>
</feature>
<evidence type="ECO:0000256" key="1">
    <source>
        <dbReference type="SAM" id="MobiDB-lite"/>
    </source>
</evidence>
<dbReference type="AlphaFoldDB" id="A0AAF0IMD4"/>
<accession>A0AAF0IMD4</accession>
<feature type="domain" description="GLTSCR protein conserved" evidence="2">
    <location>
        <begin position="149"/>
        <end position="263"/>
    </location>
</feature>
<feature type="region of interest" description="Disordered" evidence="1">
    <location>
        <begin position="1"/>
        <end position="44"/>
    </location>
</feature>
<dbReference type="Proteomes" id="UP001216638">
    <property type="component" value="Chromosome 1"/>
</dbReference>
<feature type="region of interest" description="Disordered" evidence="1">
    <location>
        <begin position="345"/>
        <end position="385"/>
    </location>
</feature>
<sequence>MGSVPPPGPGQTPSPATPRPPESAGAPHVRADGAYTPRPAQYSSPVVTVNRSVAGVTPTATRPPFVVAPRIASPASPASPAPPPPFIVSNSLALAAGLPPRRTGAAPVPAPAPAARLPPHKDLIEGDPALVAQRAQTRQRMDEALARHHAAALAPDTTTPFRNAQDVVARLLPYHVWQAPERDLLTAMDARWTPPADARDESVSFRVPYKRKRAQEDDCAKDTLYLPPFPSTDYTLSVYRRRADLVRRFAAVQTRASTSHLRAPNLNASLEHLERLVYEDEVRSFHELSNELRRVRTELEEVERQRNWRFGVPAAASLHTPALDRTRTDWSSAWAARRFAAAPALAAGSPPPNGMAGPTSAPSGAHTSPIARPYTPAGNTPTRNAPVVAGSAASLPALTHAVVTHLADLTARSGAPAPASSPAPATSPAPTASPAPAASPAPPSLVPSGDAGGPSIPTQPLPLVMPISAVPRLTALGINLVPASHLIPALSLASAGQSMALNPGLTAPRPVVGVQEEPVLLVGITDAPGAPGHVSHQRLHLSVVLAKLRPEQLSGLAALMQALQTDEASGEARAAT</sequence>
<dbReference type="EMBL" id="CP119951">
    <property type="protein sequence ID" value="WFC93929.1"/>
    <property type="molecule type" value="Genomic_DNA"/>
</dbReference>
<evidence type="ECO:0000259" key="2">
    <source>
        <dbReference type="Pfam" id="PF15249"/>
    </source>
</evidence>
<organism evidence="3 4">
    <name type="scientific">Malassezia brasiliensis</name>
    <dbReference type="NCBI Taxonomy" id="1821822"/>
    <lineage>
        <taxon>Eukaryota</taxon>
        <taxon>Fungi</taxon>
        <taxon>Dikarya</taxon>
        <taxon>Basidiomycota</taxon>
        <taxon>Ustilaginomycotina</taxon>
        <taxon>Malasseziomycetes</taxon>
        <taxon>Malasseziales</taxon>
        <taxon>Malasseziaceae</taxon>
        <taxon>Malassezia</taxon>
    </lineage>
</organism>
<feature type="region of interest" description="Disordered" evidence="1">
    <location>
        <begin position="412"/>
        <end position="454"/>
    </location>
</feature>